<accession>A0AAV4P0Q2</accession>
<name>A0AAV4P0Q2_9ARAC</name>
<dbReference type="Proteomes" id="UP001054837">
    <property type="component" value="Unassembled WGS sequence"/>
</dbReference>
<dbReference type="AlphaFoldDB" id="A0AAV4P0Q2"/>
<proteinExistence type="predicted"/>
<reference evidence="1 2" key="1">
    <citation type="submission" date="2021-06" db="EMBL/GenBank/DDBJ databases">
        <title>Caerostris darwini draft genome.</title>
        <authorList>
            <person name="Kono N."/>
            <person name="Arakawa K."/>
        </authorList>
    </citation>
    <scope>NUCLEOTIDE SEQUENCE [LARGE SCALE GENOMIC DNA]</scope>
</reference>
<comment type="caution">
    <text evidence="1">The sequence shown here is derived from an EMBL/GenBank/DDBJ whole genome shotgun (WGS) entry which is preliminary data.</text>
</comment>
<evidence type="ECO:0000313" key="2">
    <source>
        <dbReference type="Proteomes" id="UP001054837"/>
    </source>
</evidence>
<dbReference type="EMBL" id="BPLQ01002221">
    <property type="protein sequence ID" value="GIX90105.1"/>
    <property type="molecule type" value="Genomic_DNA"/>
</dbReference>
<protein>
    <submittedName>
        <fullName evidence="1">Uncharacterized protein</fullName>
    </submittedName>
</protein>
<keyword evidence="2" id="KW-1185">Reference proteome</keyword>
<evidence type="ECO:0000313" key="1">
    <source>
        <dbReference type="EMBL" id="GIX90105.1"/>
    </source>
</evidence>
<gene>
    <name evidence="1" type="ORF">CDAR_509631</name>
</gene>
<organism evidence="1 2">
    <name type="scientific">Caerostris darwini</name>
    <dbReference type="NCBI Taxonomy" id="1538125"/>
    <lineage>
        <taxon>Eukaryota</taxon>
        <taxon>Metazoa</taxon>
        <taxon>Ecdysozoa</taxon>
        <taxon>Arthropoda</taxon>
        <taxon>Chelicerata</taxon>
        <taxon>Arachnida</taxon>
        <taxon>Araneae</taxon>
        <taxon>Araneomorphae</taxon>
        <taxon>Entelegynae</taxon>
        <taxon>Araneoidea</taxon>
        <taxon>Araneidae</taxon>
        <taxon>Caerostris</taxon>
    </lineage>
</organism>
<sequence length="87" mass="9524">MPSLAAGQKRPGLPSSLPRAGHLLAATGLLLWPTLFTKTAASNQQLQLLLNAGSNMDPHHFIQSFDSIANRNLHMVQFDNHLAVRKE</sequence>